<reference evidence="1" key="1">
    <citation type="journal article" date="2021" name="Genome Biol. Evol.">
        <title>A High-Quality Reference Genome for a Parasitic Bivalve with Doubly Uniparental Inheritance (Bivalvia: Unionida).</title>
        <authorList>
            <person name="Smith C.H."/>
        </authorList>
    </citation>
    <scope>NUCLEOTIDE SEQUENCE</scope>
    <source>
        <strain evidence="1">CHS0354</strain>
    </source>
</reference>
<reference evidence="1" key="3">
    <citation type="submission" date="2023-05" db="EMBL/GenBank/DDBJ databases">
        <authorList>
            <person name="Smith C.H."/>
        </authorList>
    </citation>
    <scope>NUCLEOTIDE SEQUENCE</scope>
    <source>
        <strain evidence="1">CHS0354</strain>
        <tissue evidence="1">Mantle</tissue>
    </source>
</reference>
<comment type="caution">
    <text evidence="1">The sequence shown here is derived from an EMBL/GenBank/DDBJ whole genome shotgun (WGS) entry which is preliminary data.</text>
</comment>
<dbReference type="EMBL" id="JAEAOA010001055">
    <property type="protein sequence ID" value="KAK3602739.1"/>
    <property type="molecule type" value="Genomic_DNA"/>
</dbReference>
<accession>A0AAE0T2V4</accession>
<organism evidence="1 2">
    <name type="scientific">Potamilus streckersoni</name>
    <dbReference type="NCBI Taxonomy" id="2493646"/>
    <lineage>
        <taxon>Eukaryota</taxon>
        <taxon>Metazoa</taxon>
        <taxon>Spiralia</taxon>
        <taxon>Lophotrochozoa</taxon>
        <taxon>Mollusca</taxon>
        <taxon>Bivalvia</taxon>
        <taxon>Autobranchia</taxon>
        <taxon>Heteroconchia</taxon>
        <taxon>Palaeoheterodonta</taxon>
        <taxon>Unionida</taxon>
        <taxon>Unionoidea</taxon>
        <taxon>Unionidae</taxon>
        <taxon>Ambleminae</taxon>
        <taxon>Lampsilini</taxon>
        <taxon>Potamilus</taxon>
    </lineage>
</organism>
<name>A0AAE0T2V4_9BIVA</name>
<reference evidence="1" key="2">
    <citation type="journal article" date="2021" name="Genome Biol. Evol.">
        <title>Developing a high-quality reference genome for a parasitic bivalve with doubly uniparental inheritance (Bivalvia: Unionida).</title>
        <authorList>
            <person name="Smith C.H."/>
        </authorList>
    </citation>
    <scope>NUCLEOTIDE SEQUENCE</scope>
    <source>
        <strain evidence="1">CHS0354</strain>
        <tissue evidence="1">Mantle</tissue>
    </source>
</reference>
<keyword evidence="2" id="KW-1185">Reference proteome</keyword>
<feature type="non-terminal residue" evidence="1">
    <location>
        <position position="1"/>
    </location>
</feature>
<sequence length="76" mass="8454">QHITTDGGFRQHQYITTIEISLLLKPKRDGYGRWSRTTSVLLTGDGGHHKISHGSVSTEKGFLRNSAHLVPDSVTR</sequence>
<proteinExistence type="predicted"/>
<feature type="non-terminal residue" evidence="1">
    <location>
        <position position="76"/>
    </location>
</feature>
<dbReference type="Proteomes" id="UP001195483">
    <property type="component" value="Unassembled WGS sequence"/>
</dbReference>
<evidence type="ECO:0000313" key="1">
    <source>
        <dbReference type="EMBL" id="KAK3602739.1"/>
    </source>
</evidence>
<dbReference type="AlphaFoldDB" id="A0AAE0T2V4"/>
<evidence type="ECO:0000313" key="2">
    <source>
        <dbReference type="Proteomes" id="UP001195483"/>
    </source>
</evidence>
<gene>
    <name evidence="1" type="ORF">CHS0354_017187</name>
</gene>
<protein>
    <submittedName>
        <fullName evidence="1">Uncharacterized protein</fullName>
    </submittedName>
</protein>